<dbReference type="EMBL" id="CAJVQB010059782">
    <property type="protein sequence ID" value="CAG8839131.1"/>
    <property type="molecule type" value="Genomic_DNA"/>
</dbReference>
<feature type="region of interest" description="Disordered" evidence="1">
    <location>
        <begin position="15"/>
        <end position="53"/>
    </location>
</feature>
<feature type="non-terminal residue" evidence="2">
    <location>
        <position position="53"/>
    </location>
</feature>
<organism evidence="2 3">
    <name type="scientific">Gigaspora margarita</name>
    <dbReference type="NCBI Taxonomy" id="4874"/>
    <lineage>
        <taxon>Eukaryota</taxon>
        <taxon>Fungi</taxon>
        <taxon>Fungi incertae sedis</taxon>
        <taxon>Mucoromycota</taxon>
        <taxon>Glomeromycotina</taxon>
        <taxon>Glomeromycetes</taxon>
        <taxon>Diversisporales</taxon>
        <taxon>Gigasporaceae</taxon>
        <taxon>Gigaspora</taxon>
    </lineage>
</organism>
<keyword evidence="3" id="KW-1185">Reference proteome</keyword>
<gene>
    <name evidence="2" type="ORF">GMARGA_LOCUS34308</name>
</gene>
<feature type="compositionally biased region" description="Acidic residues" evidence="1">
    <location>
        <begin position="44"/>
        <end position="53"/>
    </location>
</feature>
<evidence type="ECO:0000256" key="1">
    <source>
        <dbReference type="SAM" id="MobiDB-lite"/>
    </source>
</evidence>
<comment type="caution">
    <text evidence="2">The sequence shown here is derived from an EMBL/GenBank/DDBJ whole genome shotgun (WGS) entry which is preliminary data.</text>
</comment>
<reference evidence="2 3" key="1">
    <citation type="submission" date="2021-06" db="EMBL/GenBank/DDBJ databases">
        <authorList>
            <person name="Kallberg Y."/>
            <person name="Tangrot J."/>
            <person name="Rosling A."/>
        </authorList>
    </citation>
    <scope>NUCLEOTIDE SEQUENCE [LARGE SCALE GENOMIC DNA]</scope>
    <source>
        <strain evidence="2 3">120-4 pot B 10/14</strain>
    </source>
</reference>
<protein>
    <submittedName>
        <fullName evidence="2">20917_t:CDS:1</fullName>
    </submittedName>
</protein>
<feature type="non-terminal residue" evidence="2">
    <location>
        <position position="1"/>
    </location>
</feature>
<evidence type="ECO:0000313" key="3">
    <source>
        <dbReference type="Proteomes" id="UP000789901"/>
    </source>
</evidence>
<evidence type="ECO:0000313" key="2">
    <source>
        <dbReference type="EMBL" id="CAG8839131.1"/>
    </source>
</evidence>
<accession>A0ABN7WS15</accession>
<proteinExistence type="predicted"/>
<sequence>SREAISGFLICRAIRSKPDRNQQPISSRQRGRGARSTQLAGYEEKEDEFDMHT</sequence>
<name>A0ABN7WS15_GIGMA</name>
<dbReference type="Proteomes" id="UP000789901">
    <property type="component" value="Unassembled WGS sequence"/>
</dbReference>